<keyword evidence="1" id="KW-0949">S-adenosyl-L-methionine</keyword>
<accession>A0A943EED4</accession>
<comment type="similarity">
    <text evidence="2">Belongs to the tRNA methyltransferase O family.</text>
</comment>
<dbReference type="Gene3D" id="2.40.30.70">
    <property type="entry name" value="YaeB-like"/>
    <property type="match status" value="1"/>
</dbReference>
<dbReference type="InterPro" id="IPR036413">
    <property type="entry name" value="YaeB-like_sf"/>
</dbReference>
<protein>
    <submittedName>
        <fullName evidence="4">tRNA (N6-threonylcarbamoyladenosine(37)-N6)-methyltransferase TrmO</fullName>
    </submittedName>
</protein>
<dbReference type="Pfam" id="PF18389">
    <property type="entry name" value="TrmO_C"/>
    <property type="match status" value="1"/>
</dbReference>
<proteinExistence type="inferred from homology"/>
<dbReference type="PANTHER" id="PTHR12818:SF0">
    <property type="entry name" value="TRNA (ADENINE(37)-N6)-METHYLTRANSFERASE"/>
    <property type="match status" value="1"/>
</dbReference>
<dbReference type="AlphaFoldDB" id="A0A943EED4"/>
<dbReference type="PANTHER" id="PTHR12818">
    <property type="entry name" value="TRNA (ADENINE(37)-N6)-METHYLTRANSFERASE"/>
    <property type="match status" value="1"/>
</dbReference>
<dbReference type="EMBL" id="JAGZCZ010000004">
    <property type="protein sequence ID" value="MBS5519475.1"/>
    <property type="molecule type" value="Genomic_DNA"/>
</dbReference>
<dbReference type="InterPro" id="IPR023368">
    <property type="entry name" value="UPF0066_cons_site"/>
</dbReference>
<dbReference type="NCBIfam" id="TIGR00104">
    <property type="entry name" value="tRNA_TsaA"/>
    <property type="match status" value="1"/>
</dbReference>
<dbReference type="InterPro" id="IPR040372">
    <property type="entry name" value="YaeB-like"/>
</dbReference>
<evidence type="ECO:0000256" key="1">
    <source>
        <dbReference type="ARBA" id="ARBA00022691"/>
    </source>
</evidence>
<dbReference type="Gene3D" id="3.30.2310.10">
    <property type="entry name" value="YaeB-like"/>
    <property type="match status" value="1"/>
</dbReference>
<dbReference type="InterPro" id="IPR023370">
    <property type="entry name" value="TrmO-like_N"/>
</dbReference>
<dbReference type="CDD" id="cd09281">
    <property type="entry name" value="UPF0066"/>
    <property type="match status" value="1"/>
</dbReference>
<evidence type="ECO:0000313" key="5">
    <source>
        <dbReference type="Proteomes" id="UP000754226"/>
    </source>
</evidence>
<dbReference type="InterPro" id="IPR041369">
    <property type="entry name" value="TrmO_C"/>
</dbReference>
<dbReference type="InterPro" id="IPR036414">
    <property type="entry name" value="YaeB_N_sf"/>
</dbReference>
<gene>
    <name evidence="4" type="primary">tsaA</name>
    <name evidence="4" type="ORF">KHX13_03940</name>
</gene>
<evidence type="ECO:0000259" key="3">
    <source>
        <dbReference type="PROSITE" id="PS51668"/>
    </source>
</evidence>
<reference evidence="4" key="1">
    <citation type="submission" date="2021-02" db="EMBL/GenBank/DDBJ databases">
        <title>Infant gut strain persistence is associated with maternal origin, phylogeny, and functional potential including surface adhesion and iron acquisition.</title>
        <authorList>
            <person name="Lou Y.C."/>
        </authorList>
    </citation>
    <scope>NUCLEOTIDE SEQUENCE</scope>
    <source>
        <strain evidence="4">L3_106_000M1_dasL3_106_000M1_concoct_15</strain>
    </source>
</reference>
<evidence type="ECO:0000256" key="2">
    <source>
        <dbReference type="ARBA" id="ARBA00033753"/>
    </source>
</evidence>
<evidence type="ECO:0000313" key="4">
    <source>
        <dbReference type="EMBL" id="MBS5519475.1"/>
    </source>
</evidence>
<dbReference type="Proteomes" id="UP000754226">
    <property type="component" value="Unassembled WGS sequence"/>
</dbReference>
<feature type="domain" description="TsaA-like" evidence="3">
    <location>
        <begin position="7"/>
        <end position="147"/>
    </location>
</feature>
<sequence length="230" mass="25508">MKDQLTLSPIAYYEGPLTDNFGLPRQSGLVPEIEGTLVFTPPYRMREALRGMEGFSHLWLIWGFSKNRTWSPTVRPPRLGGNERLGVFATRSPFRPNPLGLSLVELAEIKEGGAKGIILVVRGADLMSGTPIYDIKPYIPYADACPQARSGFATGPEAELCVECNETLLAPFTPTQRQAIKKVLAQDPRPHYQHDAQRIYGMSFSGFNVHFRIDGRTVLVTDIQKGSSSD</sequence>
<dbReference type="SUPFAM" id="SSF118196">
    <property type="entry name" value="YaeB-like"/>
    <property type="match status" value="1"/>
</dbReference>
<dbReference type="PROSITE" id="PS51668">
    <property type="entry name" value="TSAA_2"/>
    <property type="match status" value="1"/>
</dbReference>
<name>A0A943EED4_9FIRM</name>
<organism evidence="4 5">
    <name type="scientific">Acidaminococcus intestini</name>
    <dbReference type="NCBI Taxonomy" id="187327"/>
    <lineage>
        <taxon>Bacteria</taxon>
        <taxon>Bacillati</taxon>
        <taxon>Bacillota</taxon>
        <taxon>Negativicutes</taxon>
        <taxon>Acidaminococcales</taxon>
        <taxon>Acidaminococcaceae</taxon>
        <taxon>Acidaminococcus</taxon>
    </lineage>
</organism>
<comment type="caution">
    <text evidence="4">The sequence shown here is derived from an EMBL/GenBank/DDBJ whole genome shotgun (WGS) entry which is preliminary data.</text>
</comment>
<dbReference type="PROSITE" id="PS01318">
    <property type="entry name" value="TSAA_1"/>
    <property type="match status" value="1"/>
</dbReference>
<dbReference type="Pfam" id="PF01980">
    <property type="entry name" value="TrmO_N"/>
    <property type="match status" value="1"/>
</dbReference>